<keyword evidence="1" id="KW-1133">Transmembrane helix</keyword>
<sequence length="77" mass="8710">MDQLPAWIEQHHRDAKLINELLAENVMLRDKNITLSVECIDQKERIFTCKALLIALIIGFGSLLLAEQLTGMVLPLP</sequence>
<dbReference type="AlphaFoldDB" id="A0A848BUG9"/>
<comment type="caution">
    <text evidence="2">The sequence shown here is derived from an EMBL/GenBank/DDBJ whole genome shotgun (WGS) entry which is preliminary data.</text>
</comment>
<evidence type="ECO:0000256" key="1">
    <source>
        <dbReference type="SAM" id="Phobius"/>
    </source>
</evidence>
<evidence type="ECO:0000313" key="2">
    <source>
        <dbReference type="EMBL" id="NME28860.1"/>
    </source>
</evidence>
<keyword evidence="1" id="KW-0812">Transmembrane</keyword>
<gene>
    <name evidence="2" type="ORF">HF872_09545</name>
</gene>
<feature type="transmembrane region" description="Helical" evidence="1">
    <location>
        <begin position="51"/>
        <end position="74"/>
    </location>
</feature>
<protein>
    <submittedName>
        <fullName evidence="2">Uncharacterized protein</fullName>
    </submittedName>
</protein>
<accession>A0A848BUG9</accession>
<dbReference type="Proteomes" id="UP000591071">
    <property type="component" value="Unassembled WGS sequence"/>
</dbReference>
<dbReference type="RefSeq" id="WP_170087829.1">
    <property type="nucleotide sequence ID" value="NZ_JABAFG010000015.1"/>
</dbReference>
<evidence type="ECO:0000313" key="3">
    <source>
        <dbReference type="Proteomes" id="UP000591071"/>
    </source>
</evidence>
<keyword evidence="1" id="KW-0472">Membrane</keyword>
<reference evidence="2 3" key="1">
    <citation type="submission" date="2020-04" db="EMBL/GenBank/DDBJ databases">
        <authorList>
            <person name="Hitch T.C.A."/>
            <person name="Wylensek D."/>
            <person name="Clavel T."/>
        </authorList>
    </citation>
    <scope>NUCLEOTIDE SEQUENCE [LARGE SCALE GENOMIC DNA]</scope>
    <source>
        <strain evidence="2 3">Oil-RF-744-FAT-WT-6-1</strain>
    </source>
</reference>
<name>A0A848BUG9_9FIRM</name>
<proteinExistence type="predicted"/>
<organism evidence="2 3">
    <name type="scientific">Megasphaera hexanoica</name>
    <dbReference type="NCBI Taxonomy" id="1675036"/>
    <lineage>
        <taxon>Bacteria</taxon>
        <taxon>Bacillati</taxon>
        <taxon>Bacillota</taxon>
        <taxon>Negativicutes</taxon>
        <taxon>Veillonellales</taxon>
        <taxon>Veillonellaceae</taxon>
        <taxon>Megasphaera</taxon>
    </lineage>
</organism>
<dbReference type="EMBL" id="JABAFG010000015">
    <property type="protein sequence ID" value="NME28860.1"/>
    <property type="molecule type" value="Genomic_DNA"/>
</dbReference>